<sequence>MSNQKSLFVAAAVAERKAGSGTASTHAIERTSPKGGPFIGTCRLCGTPGLSAADALQPCPNQRGLTADEALLEAIDPGEQS</sequence>
<evidence type="ECO:0000313" key="2">
    <source>
        <dbReference type="Proteomes" id="UP000199664"/>
    </source>
</evidence>
<organism evidence="1 2">
    <name type="scientific">Bosea lupini</name>
    <dbReference type="NCBI Taxonomy" id="1036779"/>
    <lineage>
        <taxon>Bacteria</taxon>
        <taxon>Pseudomonadati</taxon>
        <taxon>Pseudomonadota</taxon>
        <taxon>Alphaproteobacteria</taxon>
        <taxon>Hyphomicrobiales</taxon>
        <taxon>Boseaceae</taxon>
        <taxon>Bosea</taxon>
    </lineage>
</organism>
<dbReference type="Proteomes" id="UP000199664">
    <property type="component" value="Unassembled WGS sequence"/>
</dbReference>
<dbReference type="EMBL" id="FOAN01000001">
    <property type="protein sequence ID" value="SEK36480.1"/>
    <property type="molecule type" value="Genomic_DNA"/>
</dbReference>
<dbReference type="STRING" id="1036779.SAMN04515666_101332"/>
<reference evidence="2" key="1">
    <citation type="submission" date="2016-10" db="EMBL/GenBank/DDBJ databases">
        <authorList>
            <person name="Varghese N."/>
            <person name="Submissions S."/>
        </authorList>
    </citation>
    <scope>NUCLEOTIDE SEQUENCE [LARGE SCALE GENOMIC DNA]</scope>
    <source>
        <strain evidence="2">LMG 26383,CCUG 61248,R- 45681</strain>
    </source>
</reference>
<accession>A0A1H7GIY6</accession>
<dbReference type="OrthoDB" id="10003995at2"/>
<name>A0A1H7GIY6_9HYPH</name>
<proteinExistence type="predicted"/>
<gene>
    <name evidence="1" type="ORF">SAMN04515666_101332</name>
</gene>
<keyword evidence="2" id="KW-1185">Reference proteome</keyword>
<dbReference type="RefSeq" id="WP_091829140.1">
    <property type="nucleotide sequence ID" value="NZ_FOAN01000001.1"/>
</dbReference>
<dbReference type="AlphaFoldDB" id="A0A1H7GIY6"/>
<protein>
    <submittedName>
        <fullName evidence="1">Uncharacterized protein</fullName>
    </submittedName>
</protein>
<evidence type="ECO:0000313" key="1">
    <source>
        <dbReference type="EMBL" id="SEK36480.1"/>
    </source>
</evidence>